<gene>
    <name evidence="3" type="ORF">GCM10022381_38730</name>
</gene>
<dbReference type="InterPro" id="IPR011008">
    <property type="entry name" value="Dimeric_a/b-barrel"/>
</dbReference>
<evidence type="ECO:0000313" key="3">
    <source>
        <dbReference type="EMBL" id="GAA3893274.1"/>
    </source>
</evidence>
<comment type="caution">
    <text evidence="3">The sequence shown here is derived from an EMBL/GenBank/DDBJ whole genome shotgun (WGS) entry which is preliminary data.</text>
</comment>
<dbReference type="PANTHER" id="PTHR35174">
    <property type="entry name" value="BLL7171 PROTEIN-RELATED"/>
    <property type="match status" value="1"/>
</dbReference>
<evidence type="ECO:0000259" key="2">
    <source>
        <dbReference type="Pfam" id="PF03795"/>
    </source>
</evidence>
<dbReference type="Proteomes" id="UP001501803">
    <property type="component" value="Unassembled WGS sequence"/>
</dbReference>
<proteinExistence type="inferred from homology"/>
<dbReference type="PANTHER" id="PTHR35174:SF3">
    <property type="entry name" value="BLL7171 PROTEIN"/>
    <property type="match status" value="1"/>
</dbReference>
<reference evidence="4" key="1">
    <citation type="journal article" date="2019" name="Int. J. Syst. Evol. Microbiol.">
        <title>The Global Catalogue of Microorganisms (GCM) 10K type strain sequencing project: providing services to taxonomists for standard genome sequencing and annotation.</title>
        <authorList>
            <consortium name="The Broad Institute Genomics Platform"/>
            <consortium name="The Broad Institute Genome Sequencing Center for Infectious Disease"/>
            <person name="Wu L."/>
            <person name="Ma J."/>
        </authorList>
    </citation>
    <scope>NUCLEOTIDE SEQUENCE [LARGE SCALE GENOMIC DNA]</scope>
    <source>
        <strain evidence="4">JCM 17021</strain>
    </source>
</reference>
<dbReference type="Gene3D" id="3.30.70.1060">
    <property type="entry name" value="Dimeric alpha+beta barrel"/>
    <property type="match status" value="1"/>
</dbReference>
<sequence length="123" mass="13434">MPKPEFTRREYEVSKYLVMIFQDEVVTKEEAGETVSDDYLAFMKRRGGSLLNGAALEPPETATTIRRDGSGGFTVTDGPFAESKETLGGYYLIEAADLDEALEIAKEIPAGVAVEVRPVRVAS</sequence>
<dbReference type="SUPFAM" id="SSF54909">
    <property type="entry name" value="Dimeric alpha+beta barrel"/>
    <property type="match status" value="1"/>
</dbReference>
<evidence type="ECO:0000256" key="1">
    <source>
        <dbReference type="ARBA" id="ARBA00007689"/>
    </source>
</evidence>
<accession>A0ABP7L692</accession>
<dbReference type="Pfam" id="PF03795">
    <property type="entry name" value="YCII"/>
    <property type="match status" value="1"/>
</dbReference>
<organism evidence="3 4">
    <name type="scientific">Leifsonia kafniensis</name>
    <dbReference type="NCBI Taxonomy" id="475957"/>
    <lineage>
        <taxon>Bacteria</taxon>
        <taxon>Bacillati</taxon>
        <taxon>Actinomycetota</taxon>
        <taxon>Actinomycetes</taxon>
        <taxon>Micrococcales</taxon>
        <taxon>Microbacteriaceae</taxon>
        <taxon>Leifsonia</taxon>
    </lineage>
</organism>
<keyword evidence="4" id="KW-1185">Reference proteome</keyword>
<evidence type="ECO:0000313" key="4">
    <source>
        <dbReference type="Proteomes" id="UP001501803"/>
    </source>
</evidence>
<dbReference type="EMBL" id="BAABCN010000017">
    <property type="protein sequence ID" value="GAA3893274.1"/>
    <property type="molecule type" value="Genomic_DNA"/>
</dbReference>
<protein>
    <submittedName>
        <fullName evidence="3">YciI family protein</fullName>
    </submittedName>
</protein>
<dbReference type="InterPro" id="IPR005545">
    <property type="entry name" value="YCII"/>
</dbReference>
<feature type="domain" description="YCII-related" evidence="2">
    <location>
        <begin position="19"/>
        <end position="119"/>
    </location>
</feature>
<name>A0ABP7L692_9MICO</name>
<comment type="similarity">
    <text evidence="1">Belongs to the YciI family.</text>
</comment>